<organism evidence="2 3">
    <name type="scientific">Hyaloscypha hepaticicola</name>
    <dbReference type="NCBI Taxonomy" id="2082293"/>
    <lineage>
        <taxon>Eukaryota</taxon>
        <taxon>Fungi</taxon>
        <taxon>Dikarya</taxon>
        <taxon>Ascomycota</taxon>
        <taxon>Pezizomycotina</taxon>
        <taxon>Leotiomycetes</taxon>
        <taxon>Helotiales</taxon>
        <taxon>Hyaloscyphaceae</taxon>
        <taxon>Hyaloscypha</taxon>
    </lineage>
</organism>
<protein>
    <submittedName>
        <fullName evidence="2">Uncharacterized protein</fullName>
    </submittedName>
</protein>
<proteinExistence type="predicted"/>
<dbReference type="Proteomes" id="UP000235672">
    <property type="component" value="Unassembled WGS sequence"/>
</dbReference>
<keyword evidence="3" id="KW-1185">Reference proteome</keyword>
<dbReference type="AlphaFoldDB" id="A0A2J6QNT2"/>
<evidence type="ECO:0000256" key="1">
    <source>
        <dbReference type="SAM" id="MobiDB-lite"/>
    </source>
</evidence>
<sequence length="159" mass="17693">MNPFGFDSLIADFTPRVLSRLAHTGVVARSLNVPDHCNLQFHRNSIPRLQILLERHTKWSSGKRGVSRVAERTEFDGKDGSSGQLLSRELFEQAIICPNSNKVPMGTVIDKPNCSAYGALEVDDRFSHRKVAPLSFPNSHTPADTPPPKSQLHQVVYYG</sequence>
<feature type="region of interest" description="Disordered" evidence="1">
    <location>
        <begin position="133"/>
        <end position="152"/>
    </location>
</feature>
<evidence type="ECO:0000313" key="2">
    <source>
        <dbReference type="EMBL" id="PMD27925.1"/>
    </source>
</evidence>
<evidence type="ECO:0000313" key="3">
    <source>
        <dbReference type="Proteomes" id="UP000235672"/>
    </source>
</evidence>
<name>A0A2J6QNT2_9HELO</name>
<accession>A0A2J6QNT2</accession>
<gene>
    <name evidence="2" type="ORF">NA56DRAFT_696943</name>
</gene>
<dbReference type="EMBL" id="KZ613465">
    <property type="protein sequence ID" value="PMD27925.1"/>
    <property type="molecule type" value="Genomic_DNA"/>
</dbReference>
<reference evidence="2 3" key="1">
    <citation type="submission" date="2016-05" db="EMBL/GenBank/DDBJ databases">
        <title>A degradative enzymes factory behind the ericoid mycorrhizal symbiosis.</title>
        <authorList>
            <consortium name="DOE Joint Genome Institute"/>
            <person name="Martino E."/>
            <person name="Morin E."/>
            <person name="Grelet G."/>
            <person name="Kuo A."/>
            <person name="Kohler A."/>
            <person name="Daghino S."/>
            <person name="Barry K."/>
            <person name="Choi C."/>
            <person name="Cichocki N."/>
            <person name="Clum A."/>
            <person name="Copeland A."/>
            <person name="Hainaut M."/>
            <person name="Haridas S."/>
            <person name="Labutti K."/>
            <person name="Lindquist E."/>
            <person name="Lipzen A."/>
            <person name="Khouja H.-R."/>
            <person name="Murat C."/>
            <person name="Ohm R."/>
            <person name="Olson A."/>
            <person name="Spatafora J."/>
            <person name="Veneault-Fourrey C."/>
            <person name="Henrissat B."/>
            <person name="Grigoriev I."/>
            <person name="Martin F."/>
            <person name="Perotto S."/>
        </authorList>
    </citation>
    <scope>NUCLEOTIDE SEQUENCE [LARGE SCALE GENOMIC DNA]</scope>
    <source>
        <strain evidence="2 3">UAMH 7357</strain>
    </source>
</reference>